<feature type="transmembrane region" description="Helical" evidence="1">
    <location>
        <begin position="58"/>
        <end position="80"/>
    </location>
</feature>
<name>A0ABV4GXQ3_9ACTN</name>
<gene>
    <name evidence="2" type="ORF">AB2L27_01185</name>
</gene>
<sequence>MTQTLVLVGDALWKILLAALVLGAGLPVLFSAGVRAMAFGAGGDAETDHAPGHPAGTVLAAVCFAVVVAAVALGITFIVAGGFGKALSFEHVYPTVVDQ</sequence>
<protein>
    <recommendedName>
        <fullName evidence="4">Transmembrane protein</fullName>
    </recommendedName>
</protein>
<dbReference type="Proteomes" id="UP001565927">
    <property type="component" value="Unassembled WGS sequence"/>
</dbReference>
<keyword evidence="1" id="KW-0812">Transmembrane</keyword>
<organism evidence="2 3">
    <name type="scientific">Kineococcus halophytocola</name>
    <dbReference type="NCBI Taxonomy" id="3234027"/>
    <lineage>
        <taxon>Bacteria</taxon>
        <taxon>Bacillati</taxon>
        <taxon>Actinomycetota</taxon>
        <taxon>Actinomycetes</taxon>
        <taxon>Kineosporiales</taxon>
        <taxon>Kineosporiaceae</taxon>
        <taxon>Kineococcus</taxon>
    </lineage>
</organism>
<comment type="caution">
    <text evidence="2">The sequence shown here is derived from an EMBL/GenBank/DDBJ whole genome shotgun (WGS) entry which is preliminary data.</text>
</comment>
<feature type="transmembrane region" description="Helical" evidence="1">
    <location>
        <begin position="12"/>
        <end position="38"/>
    </location>
</feature>
<evidence type="ECO:0000313" key="3">
    <source>
        <dbReference type="Proteomes" id="UP001565927"/>
    </source>
</evidence>
<keyword evidence="3" id="KW-1185">Reference proteome</keyword>
<proteinExistence type="predicted"/>
<accession>A0ABV4GXQ3</accession>
<dbReference type="EMBL" id="JBGFTU010000001">
    <property type="protein sequence ID" value="MEZ0163372.1"/>
    <property type="molecule type" value="Genomic_DNA"/>
</dbReference>
<dbReference type="RefSeq" id="WP_370439620.1">
    <property type="nucleotide sequence ID" value="NZ_JBGFTU010000001.1"/>
</dbReference>
<evidence type="ECO:0000313" key="2">
    <source>
        <dbReference type="EMBL" id="MEZ0163372.1"/>
    </source>
</evidence>
<reference evidence="2 3" key="1">
    <citation type="submission" date="2024-07" db="EMBL/GenBank/DDBJ databases">
        <authorList>
            <person name="Thanompreechachai J."/>
            <person name="Duangmal K."/>
        </authorList>
    </citation>
    <scope>NUCLEOTIDE SEQUENCE [LARGE SCALE GENOMIC DNA]</scope>
    <source>
        <strain evidence="2 3">LSe6-4</strain>
    </source>
</reference>
<evidence type="ECO:0008006" key="4">
    <source>
        <dbReference type="Google" id="ProtNLM"/>
    </source>
</evidence>
<keyword evidence="1" id="KW-1133">Transmembrane helix</keyword>
<evidence type="ECO:0000256" key="1">
    <source>
        <dbReference type="SAM" id="Phobius"/>
    </source>
</evidence>
<keyword evidence="1" id="KW-0472">Membrane</keyword>